<keyword evidence="3" id="KW-0282">Flagellum</keyword>
<dbReference type="InterPro" id="IPR036679">
    <property type="entry name" value="FlgN-like_sf"/>
</dbReference>
<reference evidence="4" key="1">
    <citation type="journal article" date="2019" name="Int. J. Syst. Evol. Microbiol.">
        <title>The Global Catalogue of Microorganisms (GCM) 10K type strain sequencing project: providing services to taxonomists for standard genome sequencing and annotation.</title>
        <authorList>
            <consortium name="The Broad Institute Genomics Platform"/>
            <consortium name="The Broad Institute Genome Sequencing Center for Infectious Disease"/>
            <person name="Wu L."/>
            <person name="Ma J."/>
        </authorList>
    </citation>
    <scope>NUCLEOTIDE SEQUENCE [LARGE SCALE GENOMIC DNA]</scope>
    <source>
        <strain evidence="4">KCTC 33676</strain>
    </source>
</reference>
<dbReference type="InterPro" id="IPR007809">
    <property type="entry name" value="FlgN-like"/>
</dbReference>
<protein>
    <submittedName>
        <fullName evidence="3">Flagellar protein FlgN</fullName>
    </submittedName>
</protein>
<keyword evidence="3" id="KW-0969">Cilium</keyword>
<comment type="caution">
    <text evidence="3">The sequence shown here is derived from an EMBL/GenBank/DDBJ whole genome shotgun (WGS) entry which is preliminary data.</text>
</comment>
<evidence type="ECO:0000313" key="3">
    <source>
        <dbReference type="EMBL" id="MFD2671993.1"/>
    </source>
</evidence>
<sequence>MQAIIASLDQLIKLHQALMTLAEVKKEAIMNNDVTALNQTVQKEQKLMKAIVEAEQHKSEAIEQYMQGRNLPITKGMTLSQLLKFVFQQQDRTDLGERQERLAALLNQLKEKNDLNQQLLKQSLAFIHFSLDLLTGSDEDDVVYQNPAASSKDQKRKGIFDTKA</sequence>
<organism evidence="3 4">
    <name type="scientific">Marinicrinis sediminis</name>
    <dbReference type="NCBI Taxonomy" id="1652465"/>
    <lineage>
        <taxon>Bacteria</taxon>
        <taxon>Bacillati</taxon>
        <taxon>Bacillota</taxon>
        <taxon>Bacilli</taxon>
        <taxon>Bacillales</taxon>
        <taxon>Paenibacillaceae</taxon>
    </lineage>
</organism>
<dbReference type="SUPFAM" id="SSF140566">
    <property type="entry name" value="FlgN-like"/>
    <property type="match status" value="1"/>
</dbReference>
<evidence type="ECO:0000256" key="1">
    <source>
        <dbReference type="ARBA" id="ARBA00022795"/>
    </source>
</evidence>
<dbReference type="Gene3D" id="1.20.58.300">
    <property type="entry name" value="FlgN-like"/>
    <property type="match status" value="1"/>
</dbReference>
<keyword evidence="1" id="KW-1005">Bacterial flagellum biogenesis</keyword>
<proteinExistence type="predicted"/>
<keyword evidence="4" id="KW-1185">Reference proteome</keyword>
<dbReference type="EMBL" id="JBHUMM010000023">
    <property type="protein sequence ID" value="MFD2671993.1"/>
    <property type="molecule type" value="Genomic_DNA"/>
</dbReference>
<dbReference type="Pfam" id="PF05130">
    <property type="entry name" value="FlgN"/>
    <property type="match status" value="1"/>
</dbReference>
<accession>A0ABW5RAG0</accession>
<evidence type="ECO:0000256" key="2">
    <source>
        <dbReference type="SAM" id="Coils"/>
    </source>
</evidence>
<keyword evidence="2" id="KW-0175">Coiled coil</keyword>
<evidence type="ECO:0000313" key="4">
    <source>
        <dbReference type="Proteomes" id="UP001597497"/>
    </source>
</evidence>
<dbReference type="RefSeq" id="WP_379929476.1">
    <property type="nucleotide sequence ID" value="NZ_JBHUMM010000023.1"/>
</dbReference>
<dbReference type="Proteomes" id="UP001597497">
    <property type="component" value="Unassembled WGS sequence"/>
</dbReference>
<gene>
    <name evidence="3" type="ORF">ACFSUC_10290</name>
</gene>
<feature type="coiled-coil region" evidence="2">
    <location>
        <begin position="92"/>
        <end position="122"/>
    </location>
</feature>
<name>A0ABW5RAG0_9BACL</name>
<keyword evidence="3" id="KW-0966">Cell projection</keyword>